<protein>
    <submittedName>
        <fullName evidence="2">LAMI_0D09736g1_1</fullName>
    </submittedName>
</protein>
<dbReference type="PIRSF" id="PIRSF016468">
    <property type="entry name" value="PHF5"/>
    <property type="match status" value="1"/>
</dbReference>
<gene>
    <name evidence="2" type="ORF">LAMI_0D09736G</name>
</gene>
<organism evidence="2 3">
    <name type="scientific">Lachancea mirantina</name>
    <dbReference type="NCBI Taxonomy" id="1230905"/>
    <lineage>
        <taxon>Eukaryota</taxon>
        <taxon>Fungi</taxon>
        <taxon>Dikarya</taxon>
        <taxon>Ascomycota</taxon>
        <taxon>Saccharomycotina</taxon>
        <taxon>Saccharomycetes</taxon>
        <taxon>Saccharomycetales</taxon>
        <taxon>Saccharomycetaceae</taxon>
        <taxon>Lachancea</taxon>
    </lineage>
</organism>
<sequence>MSRHQLDLVMCLKQPGTFIGKVCDRCDGRCPTCDSYVRPKYKVRICQECAFGANANRCVICGQYGNNDAHYCWECCRLEKNRDGCPKIVNVGSNKLNKHYERKPMDAGF</sequence>
<dbReference type="Pfam" id="PF03660">
    <property type="entry name" value="PHF5"/>
    <property type="match status" value="1"/>
</dbReference>
<keyword evidence="3" id="KW-1185">Reference proteome</keyword>
<accession>A0A1G4JDP8</accession>
<evidence type="ECO:0000256" key="1">
    <source>
        <dbReference type="ARBA" id="ARBA00008626"/>
    </source>
</evidence>
<proteinExistence type="inferred from homology"/>
<dbReference type="PANTHER" id="PTHR13120">
    <property type="entry name" value="PHD FINGER-LIKE DOMAIN-CONTAINING PROTEIN 5A"/>
    <property type="match status" value="1"/>
</dbReference>
<dbReference type="InterPro" id="IPR005345">
    <property type="entry name" value="PHF5"/>
</dbReference>
<comment type="similarity">
    <text evidence="1">Belongs to the PHF5 family.</text>
</comment>
<dbReference type="AlphaFoldDB" id="A0A1G4JDP8"/>
<evidence type="ECO:0000313" key="3">
    <source>
        <dbReference type="Proteomes" id="UP000191024"/>
    </source>
</evidence>
<reference evidence="2 3" key="1">
    <citation type="submission" date="2016-03" db="EMBL/GenBank/DDBJ databases">
        <authorList>
            <person name="Devillers H."/>
        </authorList>
    </citation>
    <scope>NUCLEOTIDE SEQUENCE [LARGE SCALE GENOMIC DNA]</scope>
    <source>
        <strain evidence="2">CBS 11717</strain>
    </source>
</reference>
<dbReference type="STRING" id="1230905.A0A1G4JDP8"/>
<evidence type="ECO:0000313" key="2">
    <source>
        <dbReference type="EMBL" id="SCU88342.1"/>
    </source>
</evidence>
<dbReference type="OrthoDB" id="10248186at2759"/>
<dbReference type="Proteomes" id="UP000191024">
    <property type="component" value="Chromosome D"/>
</dbReference>
<dbReference type="EMBL" id="LT598463">
    <property type="protein sequence ID" value="SCU88342.1"/>
    <property type="molecule type" value="Genomic_DNA"/>
</dbReference>
<dbReference type="GO" id="GO:0000398">
    <property type="term" value="P:mRNA splicing, via spliceosome"/>
    <property type="evidence" value="ECO:0007669"/>
    <property type="project" value="InterPro"/>
</dbReference>
<name>A0A1G4JDP8_9SACH</name>